<evidence type="ECO:0000313" key="3">
    <source>
        <dbReference type="EMBL" id="MDJ1114120.1"/>
    </source>
</evidence>
<dbReference type="Gene3D" id="3.50.50.60">
    <property type="entry name" value="FAD/NAD(P)-binding domain"/>
    <property type="match status" value="2"/>
</dbReference>
<keyword evidence="4" id="KW-1185">Reference proteome</keyword>
<dbReference type="InterPro" id="IPR006076">
    <property type="entry name" value="FAD-dep_OxRdtase"/>
</dbReference>
<evidence type="ECO:0000259" key="2">
    <source>
        <dbReference type="Pfam" id="PF01266"/>
    </source>
</evidence>
<dbReference type="SUPFAM" id="SSF51971">
    <property type="entry name" value="Nucleotide-binding domain"/>
    <property type="match status" value="1"/>
</dbReference>
<feature type="domain" description="FAD dependent oxidoreductase" evidence="2">
    <location>
        <begin position="113"/>
        <end position="277"/>
    </location>
</feature>
<protein>
    <submittedName>
        <fullName evidence="3">FAD-dependent oxidoreductase</fullName>
        <ecNumber evidence="3">1.-.-.-</ecNumber>
    </submittedName>
</protein>
<keyword evidence="1 3" id="KW-0560">Oxidoreductase</keyword>
<dbReference type="EC" id="1.-.-.-" evidence="3"/>
<dbReference type="PANTHER" id="PTHR13847">
    <property type="entry name" value="SARCOSINE DEHYDROGENASE-RELATED"/>
    <property type="match status" value="1"/>
</dbReference>
<name>A0ABT6ZEI3_9MICO</name>
<dbReference type="PANTHER" id="PTHR13847:SF289">
    <property type="entry name" value="GLYCINE OXIDASE"/>
    <property type="match status" value="1"/>
</dbReference>
<accession>A0ABT6ZEI3</accession>
<reference evidence="3 4" key="1">
    <citation type="submission" date="2023-05" db="EMBL/GenBank/DDBJ databases">
        <title>Microbacterium dauci sp.nov., Isolated from Carrot Rhizosphere Soil.</title>
        <authorList>
            <person name="Xiao Z."/>
            <person name="Zheng J."/>
        </authorList>
    </citation>
    <scope>NUCLEOTIDE SEQUENCE [LARGE SCALE GENOMIC DNA]</scope>
    <source>
        <strain evidence="3 4">LX3-4</strain>
    </source>
</reference>
<dbReference type="Pfam" id="PF01266">
    <property type="entry name" value="DAO"/>
    <property type="match status" value="2"/>
</dbReference>
<dbReference type="GO" id="GO:0016491">
    <property type="term" value="F:oxidoreductase activity"/>
    <property type="evidence" value="ECO:0007669"/>
    <property type="project" value="UniProtKB-KW"/>
</dbReference>
<dbReference type="Gene3D" id="3.30.9.10">
    <property type="entry name" value="D-Amino Acid Oxidase, subunit A, domain 2"/>
    <property type="match status" value="1"/>
</dbReference>
<dbReference type="EMBL" id="JASJND010000004">
    <property type="protein sequence ID" value="MDJ1114120.1"/>
    <property type="molecule type" value="Genomic_DNA"/>
</dbReference>
<dbReference type="InterPro" id="IPR036188">
    <property type="entry name" value="FAD/NAD-bd_sf"/>
</dbReference>
<evidence type="ECO:0000256" key="1">
    <source>
        <dbReference type="ARBA" id="ARBA00023002"/>
    </source>
</evidence>
<gene>
    <name evidence="3" type="ORF">QNI14_06615</name>
</gene>
<dbReference type="RefSeq" id="WP_283715692.1">
    <property type="nucleotide sequence ID" value="NZ_JASJND010000004.1"/>
</dbReference>
<evidence type="ECO:0000313" key="4">
    <source>
        <dbReference type="Proteomes" id="UP001321481"/>
    </source>
</evidence>
<sequence length="293" mass="30436">MTRPQHVAVIGAGVIGSSIAAALEASGVEVTVIASDATGTGPVSRASLAWVNARAKTPEYYRQFNADARARWTELALPWFHATGARADGEDFGPDGWVDTAAAIAANLASVSHVRVETVTDTSALREEFDAVVVAAGAGTAALAPGSPRLSTTTGAEGYLVRFAASDAPFDRIVSIKGLQLRPDGEGRVAAQSLTIENRLREEGVTATAENVWPALRAEILAATGWAPPADTAVTINRAHRTHPVDGLPVIGWVGGVYAVVAHSGVTLAPLLADLAARDLLGDEDPRLAPFRP</sequence>
<organism evidence="3 4">
    <name type="scientific">Microbacterium dauci</name>
    <dbReference type="NCBI Taxonomy" id="3048008"/>
    <lineage>
        <taxon>Bacteria</taxon>
        <taxon>Bacillati</taxon>
        <taxon>Actinomycetota</taxon>
        <taxon>Actinomycetes</taxon>
        <taxon>Micrococcales</taxon>
        <taxon>Microbacteriaceae</taxon>
        <taxon>Microbacterium</taxon>
    </lineage>
</organism>
<feature type="domain" description="FAD dependent oxidoreductase" evidence="2">
    <location>
        <begin position="6"/>
        <end position="76"/>
    </location>
</feature>
<comment type="caution">
    <text evidence="3">The sequence shown here is derived from an EMBL/GenBank/DDBJ whole genome shotgun (WGS) entry which is preliminary data.</text>
</comment>
<proteinExistence type="predicted"/>
<dbReference type="Proteomes" id="UP001321481">
    <property type="component" value="Unassembled WGS sequence"/>
</dbReference>